<evidence type="ECO:0000259" key="1">
    <source>
        <dbReference type="Pfam" id="PF14529"/>
    </source>
</evidence>
<dbReference type="InterPro" id="IPR036691">
    <property type="entry name" value="Endo/exonu/phosph_ase_sf"/>
</dbReference>
<proteinExistence type="predicted"/>
<evidence type="ECO:0000313" key="3">
    <source>
        <dbReference type="Proteomes" id="UP001627154"/>
    </source>
</evidence>
<dbReference type="Proteomes" id="UP001627154">
    <property type="component" value="Unassembled WGS sequence"/>
</dbReference>
<dbReference type="EMBL" id="JBJJXI010000140">
    <property type="protein sequence ID" value="KAL3387092.1"/>
    <property type="molecule type" value="Genomic_DNA"/>
</dbReference>
<dbReference type="Gene3D" id="3.60.10.10">
    <property type="entry name" value="Endonuclease/exonuclease/phosphatase"/>
    <property type="match status" value="1"/>
</dbReference>
<accession>A0ABD2W2A4</accession>
<comment type="caution">
    <text evidence="2">The sequence shown here is derived from an EMBL/GenBank/DDBJ whole genome shotgun (WGS) entry which is preliminary data.</text>
</comment>
<name>A0ABD2W2A4_9HYME</name>
<protein>
    <recommendedName>
        <fullName evidence="1">Endonuclease/exonuclease/phosphatase domain-containing protein</fullName>
    </recommendedName>
</protein>
<gene>
    <name evidence="2" type="ORF">TKK_017542</name>
</gene>
<dbReference type="AlphaFoldDB" id="A0ABD2W2A4"/>
<organism evidence="2 3">
    <name type="scientific">Trichogramma kaykai</name>
    <dbReference type="NCBI Taxonomy" id="54128"/>
    <lineage>
        <taxon>Eukaryota</taxon>
        <taxon>Metazoa</taxon>
        <taxon>Ecdysozoa</taxon>
        <taxon>Arthropoda</taxon>
        <taxon>Hexapoda</taxon>
        <taxon>Insecta</taxon>
        <taxon>Pterygota</taxon>
        <taxon>Neoptera</taxon>
        <taxon>Endopterygota</taxon>
        <taxon>Hymenoptera</taxon>
        <taxon>Apocrita</taxon>
        <taxon>Proctotrupomorpha</taxon>
        <taxon>Chalcidoidea</taxon>
        <taxon>Trichogrammatidae</taxon>
        <taxon>Trichogramma</taxon>
    </lineage>
</organism>
<dbReference type="SUPFAM" id="SSF56219">
    <property type="entry name" value="DNase I-like"/>
    <property type="match status" value="1"/>
</dbReference>
<evidence type="ECO:0000313" key="2">
    <source>
        <dbReference type="EMBL" id="KAL3387092.1"/>
    </source>
</evidence>
<dbReference type="Pfam" id="PF14529">
    <property type="entry name" value="Exo_endo_phos_2"/>
    <property type="match status" value="1"/>
</dbReference>
<keyword evidence="3" id="KW-1185">Reference proteome</keyword>
<feature type="domain" description="Endonuclease/exonuclease/phosphatase" evidence="1">
    <location>
        <begin position="69"/>
        <end position="169"/>
    </location>
</feature>
<sequence>MHDLSSVIFEDGVDVLLLQEPWVNDGRVCGLPGGMRVYECEGGMAAIVVANGSMEAMLPVEAALDYMNGCLDIGREGKVIIGIDANACSGMWYSKPSRRTRDNEERASKIEEWMLANGVRVLNQPSEVYSFCAQGMSDIDVTVCKGMDEWRMEWMVRDDRGTSDHNPIYVDVVVEREGDSQGLRGGRHWKLCESKNAHMAASLRNLADSTGYGTFFGLGLNEKVEMIDDWMRKVCNEHLSGGRKRNDRLKWWTNELEELKRGVR</sequence>
<dbReference type="InterPro" id="IPR005135">
    <property type="entry name" value="Endo/exonuclease/phosphatase"/>
</dbReference>
<reference evidence="2 3" key="1">
    <citation type="journal article" date="2024" name="bioRxiv">
        <title>A reference genome for Trichogramma kaykai: A tiny desert-dwelling parasitoid wasp with competing sex-ratio distorters.</title>
        <authorList>
            <person name="Culotta J."/>
            <person name="Lindsey A.R."/>
        </authorList>
    </citation>
    <scope>NUCLEOTIDE SEQUENCE [LARGE SCALE GENOMIC DNA]</scope>
    <source>
        <strain evidence="2 3">KSX58</strain>
    </source>
</reference>